<protein>
    <submittedName>
        <fullName evidence="2">Uncharacterized protein</fullName>
    </submittedName>
</protein>
<organism evidence="2 3">
    <name type="scientific">Rhizopogon vesiculosus</name>
    <dbReference type="NCBI Taxonomy" id="180088"/>
    <lineage>
        <taxon>Eukaryota</taxon>
        <taxon>Fungi</taxon>
        <taxon>Dikarya</taxon>
        <taxon>Basidiomycota</taxon>
        <taxon>Agaricomycotina</taxon>
        <taxon>Agaricomycetes</taxon>
        <taxon>Agaricomycetidae</taxon>
        <taxon>Boletales</taxon>
        <taxon>Suillineae</taxon>
        <taxon>Rhizopogonaceae</taxon>
        <taxon>Rhizopogon</taxon>
    </lineage>
</organism>
<dbReference type="Proteomes" id="UP000183567">
    <property type="component" value="Unassembled WGS sequence"/>
</dbReference>
<gene>
    <name evidence="2" type="ORF">AZE42_06922</name>
</gene>
<proteinExistence type="predicted"/>
<reference evidence="2 3" key="1">
    <citation type="submission" date="2016-03" db="EMBL/GenBank/DDBJ databases">
        <title>Comparative genomics of the ectomycorrhizal sister species Rhizopogon vinicolor and Rhizopogon vesiculosus (Basidiomycota: Boletales) reveals a divergence of the mating type B locus.</title>
        <authorList>
            <person name="Mujic A.B."/>
            <person name="Kuo A."/>
            <person name="Tritt A."/>
            <person name="Lipzen A."/>
            <person name="Chen C."/>
            <person name="Johnson J."/>
            <person name="Sharma A."/>
            <person name="Barry K."/>
            <person name="Grigoriev I.V."/>
            <person name="Spatafora J.W."/>
        </authorList>
    </citation>
    <scope>NUCLEOTIDE SEQUENCE [LARGE SCALE GENOMIC DNA]</scope>
    <source>
        <strain evidence="2 3">AM-OR11-056</strain>
    </source>
</reference>
<keyword evidence="3" id="KW-1185">Reference proteome</keyword>
<evidence type="ECO:0000313" key="2">
    <source>
        <dbReference type="EMBL" id="OJA20709.1"/>
    </source>
</evidence>
<feature type="compositionally biased region" description="Acidic residues" evidence="1">
    <location>
        <begin position="51"/>
        <end position="66"/>
    </location>
</feature>
<comment type="caution">
    <text evidence="2">The sequence shown here is derived from an EMBL/GenBank/DDBJ whole genome shotgun (WGS) entry which is preliminary data.</text>
</comment>
<evidence type="ECO:0000256" key="1">
    <source>
        <dbReference type="SAM" id="MobiDB-lite"/>
    </source>
</evidence>
<dbReference type="AlphaFoldDB" id="A0A1J8QIF4"/>
<evidence type="ECO:0000313" key="3">
    <source>
        <dbReference type="Proteomes" id="UP000183567"/>
    </source>
</evidence>
<name>A0A1J8QIF4_9AGAM</name>
<sequence>MREAWISEVHRILPKEQLSSFQRSDYGRPTGRLALDKERSFHELQNNNELTEVDLDDLEPPDDSDDVCAARPSDYKVVPTDVAIAFDSESGVGMEEDIADERLCDLVDDALLSRCAICMQTGNGIKGSESTDKNDIKIREH</sequence>
<dbReference type="EMBL" id="LVVM01000437">
    <property type="protein sequence ID" value="OJA20709.1"/>
    <property type="molecule type" value="Genomic_DNA"/>
</dbReference>
<accession>A0A1J8QIF4</accession>
<feature type="region of interest" description="Disordered" evidence="1">
    <location>
        <begin position="45"/>
        <end position="66"/>
    </location>
</feature>